<evidence type="ECO:0000256" key="7">
    <source>
        <dbReference type="RuleBase" id="RU000562"/>
    </source>
</evidence>
<evidence type="ECO:0000313" key="9">
    <source>
        <dbReference type="Proteomes" id="UP000886845"/>
    </source>
</evidence>
<accession>A0A9D1T221</accession>
<sequence>MEAYAVVEAGGVQCRVTVGAVIEVNRMAGEPGADIELTGVLALNTGDELKIGMPTVDGAKVVATVLGHKRGDKLIHFRKNRRKGYERRVGHRQELTVLKIKSIA</sequence>
<dbReference type="NCBIfam" id="TIGR00061">
    <property type="entry name" value="L21"/>
    <property type="match status" value="1"/>
</dbReference>
<dbReference type="GO" id="GO:0005840">
    <property type="term" value="C:ribosome"/>
    <property type="evidence" value="ECO:0007669"/>
    <property type="project" value="UniProtKB-KW"/>
</dbReference>
<dbReference type="GO" id="GO:1990904">
    <property type="term" value="C:ribonucleoprotein complex"/>
    <property type="evidence" value="ECO:0007669"/>
    <property type="project" value="UniProtKB-KW"/>
</dbReference>
<dbReference type="SUPFAM" id="SSF141091">
    <property type="entry name" value="L21p-like"/>
    <property type="match status" value="1"/>
</dbReference>
<organism evidence="8 9">
    <name type="scientific">Candidatus Spyradenecus faecavium</name>
    <dbReference type="NCBI Taxonomy" id="2840947"/>
    <lineage>
        <taxon>Bacteria</taxon>
        <taxon>Pseudomonadati</taxon>
        <taxon>Lentisphaerota</taxon>
        <taxon>Lentisphaeria</taxon>
        <taxon>Lentisphaerales</taxon>
        <taxon>Lentisphaeraceae</taxon>
        <taxon>Lentisphaeraceae incertae sedis</taxon>
        <taxon>Candidatus Spyradenecus</taxon>
    </lineage>
</organism>
<comment type="caution">
    <text evidence="8">The sequence shown here is derived from an EMBL/GenBank/DDBJ whole genome shotgun (WGS) entry which is preliminary data.</text>
</comment>
<keyword evidence="5 6" id="KW-0687">Ribonucleoprotein</keyword>
<reference evidence="8" key="2">
    <citation type="journal article" date="2021" name="PeerJ">
        <title>Extensive microbial diversity within the chicken gut microbiome revealed by metagenomics and culture.</title>
        <authorList>
            <person name="Gilroy R."/>
            <person name="Ravi A."/>
            <person name="Getino M."/>
            <person name="Pursley I."/>
            <person name="Horton D.L."/>
            <person name="Alikhan N.F."/>
            <person name="Baker D."/>
            <person name="Gharbi K."/>
            <person name="Hall N."/>
            <person name="Watson M."/>
            <person name="Adriaenssens E.M."/>
            <person name="Foster-Nyarko E."/>
            <person name="Jarju S."/>
            <person name="Secka A."/>
            <person name="Antonio M."/>
            <person name="Oren A."/>
            <person name="Chaudhuri R.R."/>
            <person name="La Ragione R."/>
            <person name="Hildebrand F."/>
            <person name="Pallen M.J."/>
        </authorList>
    </citation>
    <scope>NUCLEOTIDE SEQUENCE</scope>
    <source>
        <strain evidence="8">35461</strain>
    </source>
</reference>
<dbReference type="AlphaFoldDB" id="A0A9D1T221"/>
<keyword evidence="2 6" id="KW-0699">rRNA-binding</keyword>
<dbReference type="InterPro" id="IPR028909">
    <property type="entry name" value="bL21-like"/>
</dbReference>
<reference evidence="8" key="1">
    <citation type="submission" date="2020-10" db="EMBL/GenBank/DDBJ databases">
        <authorList>
            <person name="Gilroy R."/>
        </authorList>
    </citation>
    <scope>NUCLEOTIDE SEQUENCE</scope>
    <source>
        <strain evidence="8">35461</strain>
    </source>
</reference>
<dbReference type="Proteomes" id="UP000886845">
    <property type="component" value="Unassembled WGS sequence"/>
</dbReference>
<evidence type="ECO:0000256" key="6">
    <source>
        <dbReference type="HAMAP-Rule" id="MF_01363"/>
    </source>
</evidence>
<gene>
    <name evidence="6 8" type="primary">rplU</name>
    <name evidence="8" type="ORF">IAC79_01335</name>
</gene>
<keyword evidence="3 6" id="KW-0694">RNA-binding</keyword>
<evidence type="ECO:0000256" key="5">
    <source>
        <dbReference type="ARBA" id="ARBA00023274"/>
    </source>
</evidence>
<dbReference type="PROSITE" id="PS01169">
    <property type="entry name" value="RIBOSOMAL_L21"/>
    <property type="match status" value="1"/>
</dbReference>
<dbReference type="GO" id="GO:0006412">
    <property type="term" value="P:translation"/>
    <property type="evidence" value="ECO:0007669"/>
    <property type="project" value="UniProtKB-UniRule"/>
</dbReference>
<evidence type="ECO:0000256" key="2">
    <source>
        <dbReference type="ARBA" id="ARBA00022730"/>
    </source>
</evidence>
<proteinExistence type="inferred from homology"/>
<evidence type="ECO:0000256" key="4">
    <source>
        <dbReference type="ARBA" id="ARBA00022980"/>
    </source>
</evidence>
<dbReference type="InterPro" id="IPR001787">
    <property type="entry name" value="Ribosomal_bL21"/>
</dbReference>
<evidence type="ECO:0000313" key="8">
    <source>
        <dbReference type="EMBL" id="HIV08742.1"/>
    </source>
</evidence>
<evidence type="ECO:0000256" key="1">
    <source>
        <dbReference type="ARBA" id="ARBA00008563"/>
    </source>
</evidence>
<evidence type="ECO:0000256" key="3">
    <source>
        <dbReference type="ARBA" id="ARBA00022884"/>
    </source>
</evidence>
<comment type="similarity">
    <text evidence="1 6 7">Belongs to the bacterial ribosomal protein bL21 family.</text>
</comment>
<protein>
    <recommendedName>
        <fullName evidence="6">Large ribosomal subunit protein bL21</fullName>
    </recommendedName>
</protein>
<keyword evidence="4 6" id="KW-0689">Ribosomal protein</keyword>
<dbReference type="EMBL" id="DVOR01000042">
    <property type="protein sequence ID" value="HIV08742.1"/>
    <property type="molecule type" value="Genomic_DNA"/>
</dbReference>
<comment type="function">
    <text evidence="6 7">This protein binds to 23S rRNA in the presence of protein L20.</text>
</comment>
<dbReference type="GO" id="GO:0005737">
    <property type="term" value="C:cytoplasm"/>
    <property type="evidence" value="ECO:0007669"/>
    <property type="project" value="UniProtKB-ARBA"/>
</dbReference>
<dbReference type="GO" id="GO:0003735">
    <property type="term" value="F:structural constituent of ribosome"/>
    <property type="evidence" value="ECO:0007669"/>
    <property type="project" value="InterPro"/>
</dbReference>
<dbReference type="GO" id="GO:0019843">
    <property type="term" value="F:rRNA binding"/>
    <property type="evidence" value="ECO:0007669"/>
    <property type="project" value="UniProtKB-UniRule"/>
</dbReference>
<dbReference type="PANTHER" id="PTHR21349">
    <property type="entry name" value="50S RIBOSOMAL PROTEIN L21"/>
    <property type="match status" value="1"/>
</dbReference>
<dbReference type="InterPro" id="IPR036164">
    <property type="entry name" value="bL21-like_sf"/>
</dbReference>
<dbReference type="InterPro" id="IPR018258">
    <property type="entry name" value="Ribosomal_bL21_CS"/>
</dbReference>
<dbReference type="PANTHER" id="PTHR21349:SF0">
    <property type="entry name" value="LARGE RIBOSOMAL SUBUNIT PROTEIN BL21M"/>
    <property type="match status" value="1"/>
</dbReference>
<dbReference type="HAMAP" id="MF_01363">
    <property type="entry name" value="Ribosomal_bL21"/>
    <property type="match status" value="1"/>
</dbReference>
<comment type="subunit">
    <text evidence="6">Part of the 50S ribosomal subunit. Contacts protein L20.</text>
</comment>
<dbReference type="Pfam" id="PF00829">
    <property type="entry name" value="Ribosomal_L21p"/>
    <property type="match status" value="1"/>
</dbReference>
<name>A0A9D1T221_9BACT</name>